<dbReference type="AlphaFoldDB" id="A0A4D7DYD3"/>
<feature type="transmembrane region" description="Helical" evidence="1">
    <location>
        <begin position="295"/>
        <end position="314"/>
    </location>
</feature>
<keyword evidence="1" id="KW-0472">Membrane</keyword>
<name>A0A4D7DYD3_9HYPH</name>
<feature type="transmembrane region" description="Helical" evidence="1">
    <location>
        <begin position="256"/>
        <end position="274"/>
    </location>
</feature>
<feature type="transmembrane region" description="Helical" evidence="1">
    <location>
        <begin position="203"/>
        <end position="221"/>
    </location>
</feature>
<feature type="transmembrane region" description="Helical" evidence="1">
    <location>
        <begin position="80"/>
        <end position="99"/>
    </location>
</feature>
<proteinExistence type="predicted"/>
<evidence type="ECO:0000313" key="6">
    <source>
        <dbReference type="Proteomes" id="UP000826513"/>
    </source>
</evidence>
<dbReference type="EMBL" id="CP072168">
    <property type="protein sequence ID" value="QYA10022.1"/>
    <property type="molecule type" value="Genomic_DNA"/>
</dbReference>
<feature type="transmembrane region" description="Helical" evidence="1">
    <location>
        <begin position="233"/>
        <end position="250"/>
    </location>
</feature>
<protein>
    <submittedName>
        <fullName evidence="3">Acyltransferase</fullName>
    </submittedName>
</protein>
<feature type="domain" description="Acyltransferase 3" evidence="2">
    <location>
        <begin position="12"/>
        <end position="339"/>
    </location>
</feature>
<dbReference type="Proteomes" id="UP000826513">
    <property type="component" value="Chromosome 2"/>
</dbReference>
<dbReference type="GO" id="GO:0016747">
    <property type="term" value="F:acyltransferase activity, transferring groups other than amino-acyl groups"/>
    <property type="evidence" value="ECO:0007669"/>
    <property type="project" value="InterPro"/>
</dbReference>
<accession>A0A4D7DYD3</accession>
<reference evidence="3 5" key="1">
    <citation type="submission" date="2019-04" db="EMBL/GenBank/DDBJ databases">
        <title>Complete genome sequence of Agrobacterium larrymoorei CFBP5473.</title>
        <authorList>
            <person name="Haryono M."/>
            <person name="Chou L."/>
            <person name="Lin Y.-C."/>
            <person name="Lai E.-M."/>
            <person name="Kuo C.-H."/>
        </authorList>
    </citation>
    <scope>NUCLEOTIDE SEQUENCE [LARGE SCALE GENOMIC DNA]</scope>
    <source>
        <strain evidence="3 5">CFBP5473</strain>
    </source>
</reference>
<keyword evidence="1" id="KW-0812">Transmembrane</keyword>
<dbReference type="PANTHER" id="PTHR23028:SF134">
    <property type="entry name" value="PUTATIVE (AFU_ORTHOLOGUE AFUA_4G08520)-RELATED"/>
    <property type="match status" value="1"/>
</dbReference>
<feature type="transmembrane region" description="Helical" evidence="1">
    <location>
        <begin position="119"/>
        <end position="152"/>
    </location>
</feature>
<sequence length="363" mass="40616">MATPAPERFVLLDGIRGVAAVAIVHRHAEFFFGRPEASSYLAVDLFFALSGFVLAHAYGERLRSGKISPLTFMKARFFRLYPLYIIALGLMAAFFLYLYALDLPTPIDDLHRKINLGELIFALFTSILFLPAPFTLTLNGALFLVSPAWSLFNELVANVIYARWGALWQRKTILIVMAISAAALLIAAFQFGKLHAGFRWHEMYAGMARVFFSFFAGVLIYRYHAGRQRIHSTIAFACLAFVCLVLFLPINDKIRPFFDLVIVLFAWPTLLVVASKVAPQGWLNALSSFLGTASYGLYVLHIPLLAWVAFLMPGLGEGAIAYPAGLAFTAFATLVAWCLTRYFDQPMQRTLRQRLKLSHAAVR</sequence>
<dbReference type="RefSeq" id="WP_027676826.1">
    <property type="nucleotide sequence ID" value="NZ_CP039692.1"/>
</dbReference>
<evidence type="ECO:0000313" key="3">
    <source>
        <dbReference type="EMBL" id="QCJ00508.1"/>
    </source>
</evidence>
<dbReference type="KEGG" id="alf:CFBP5473_20935"/>
<dbReference type="InterPro" id="IPR050879">
    <property type="entry name" value="Acyltransferase_3"/>
</dbReference>
<dbReference type="InterPro" id="IPR002656">
    <property type="entry name" value="Acyl_transf_3_dom"/>
</dbReference>
<dbReference type="PANTHER" id="PTHR23028">
    <property type="entry name" value="ACETYLTRANSFERASE"/>
    <property type="match status" value="1"/>
</dbReference>
<evidence type="ECO:0000313" key="5">
    <source>
        <dbReference type="Proteomes" id="UP000298545"/>
    </source>
</evidence>
<dbReference type="STRING" id="1367849.GCA_000518585_04303"/>
<feature type="transmembrane region" description="Helical" evidence="1">
    <location>
        <begin position="173"/>
        <end position="191"/>
    </location>
</feature>
<evidence type="ECO:0000259" key="2">
    <source>
        <dbReference type="Pfam" id="PF01757"/>
    </source>
</evidence>
<keyword evidence="6" id="KW-1185">Reference proteome</keyword>
<organism evidence="3 5">
    <name type="scientific">Agrobacterium larrymoorei</name>
    <dbReference type="NCBI Taxonomy" id="160699"/>
    <lineage>
        <taxon>Bacteria</taxon>
        <taxon>Pseudomonadati</taxon>
        <taxon>Pseudomonadota</taxon>
        <taxon>Alphaproteobacteria</taxon>
        <taxon>Hyphomicrobiales</taxon>
        <taxon>Rhizobiaceae</taxon>
        <taxon>Rhizobium/Agrobacterium group</taxon>
        <taxon>Agrobacterium</taxon>
    </lineage>
</organism>
<keyword evidence="3" id="KW-0012">Acyltransferase</keyword>
<dbReference type="Pfam" id="PF01757">
    <property type="entry name" value="Acyl_transf_3"/>
    <property type="match status" value="1"/>
</dbReference>
<reference evidence="4 6" key="2">
    <citation type="submission" date="2021-03" db="EMBL/GenBank/DDBJ databases">
        <title>Rapid diversification of plasmids in a genus of pathogenic and nitrogen fixing bacteria.</title>
        <authorList>
            <person name="Weisberg A.J."/>
            <person name="Miller M."/>
            <person name="Ream W."/>
            <person name="Grunwald N.J."/>
            <person name="Chang J.H."/>
        </authorList>
    </citation>
    <scope>NUCLEOTIDE SEQUENCE [LARGE SCALE GENOMIC DNA]</scope>
    <source>
        <strain evidence="4 6">AF3.44</strain>
    </source>
</reference>
<dbReference type="OrthoDB" id="9796461at2"/>
<evidence type="ECO:0000313" key="4">
    <source>
        <dbReference type="EMBL" id="QYA10022.1"/>
    </source>
</evidence>
<feature type="transmembrane region" description="Helical" evidence="1">
    <location>
        <begin position="40"/>
        <end position="59"/>
    </location>
</feature>
<keyword evidence="1" id="KW-1133">Transmembrane helix</keyword>
<dbReference type="Proteomes" id="UP000298545">
    <property type="component" value="Chromosome linear"/>
</dbReference>
<gene>
    <name evidence="3" type="ORF">CFBP5473_20935</name>
    <name evidence="4" type="ORF">J5285_17420</name>
</gene>
<feature type="transmembrane region" description="Helical" evidence="1">
    <location>
        <begin position="320"/>
        <end position="343"/>
    </location>
</feature>
<evidence type="ECO:0000256" key="1">
    <source>
        <dbReference type="SAM" id="Phobius"/>
    </source>
</evidence>
<keyword evidence="3" id="KW-0808">Transferase</keyword>
<dbReference type="EMBL" id="CP039692">
    <property type="protein sequence ID" value="QCJ00508.1"/>
    <property type="molecule type" value="Genomic_DNA"/>
</dbReference>